<keyword evidence="4" id="KW-1003">Cell membrane</keyword>
<dbReference type="SUPFAM" id="SSF53649">
    <property type="entry name" value="Alkaline phosphatase-like"/>
    <property type="match status" value="1"/>
</dbReference>
<dbReference type="RefSeq" id="WP_083479594.1">
    <property type="nucleotide sequence ID" value="NZ_AYYK01000022.1"/>
</dbReference>
<evidence type="ECO:0000256" key="3">
    <source>
        <dbReference type="ARBA" id="ARBA00009983"/>
    </source>
</evidence>
<comment type="pathway">
    <text evidence="2">Cell wall biogenesis; lipoteichoic acid biosynthesis.</text>
</comment>
<feature type="binding site" evidence="10">
    <location>
        <position position="261"/>
    </location>
    <ligand>
        <name>Mn(2+)</name>
        <dbReference type="ChEBI" id="CHEBI:29035"/>
    </ligand>
</feature>
<keyword evidence="9" id="KW-0479">Metal-binding</keyword>
<proteinExistence type="inferred from homology"/>
<feature type="active site" evidence="8">
    <location>
        <position position="305"/>
    </location>
</feature>
<dbReference type="InterPro" id="IPR012160">
    <property type="entry name" value="LtaS-like"/>
</dbReference>
<evidence type="ECO:0000256" key="6">
    <source>
        <dbReference type="ARBA" id="ARBA00022989"/>
    </source>
</evidence>
<feature type="compositionally biased region" description="Basic and acidic residues" evidence="11">
    <location>
        <begin position="680"/>
        <end position="698"/>
    </location>
</feature>
<evidence type="ECO:0000259" key="13">
    <source>
        <dbReference type="Pfam" id="PF00884"/>
    </source>
</evidence>
<evidence type="ECO:0000256" key="8">
    <source>
        <dbReference type="PIRSR" id="PIRSR005091-1"/>
    </source>
</evidence>
<evidence type="ECO:0000256" key="9">
    <source>
        <dbReference type="PIRSR" id="PIRSR005091-2"/>
    </source>
</evidence>
<dbReference type="STRING" id="1423738.FC84_GL001095"/>
<dbReference type="PIRSF" id="PIRSF005091">
    <property type="entry name" value="Mmb_sulf_HI1246"/>
    <property type="match status" value="1"/>
</dbReference>
<feature type="transmembrane region" description="Helical" evidence="12">
    <location>
        <begin position="160"/>
        <end position="179"/>
    </location>
</feature>
<dbReference type="PANTHER" id="PTHR47371">
    <property type="entry name" value="LIPOTEICHOIC ACID SYNTHASE"/>
    <property type="match status" value="1"/>
</dbReference>
<evidence type="ECO:0000313" key="14">
    <source>
        <dbReference type="EMBL" id="KRM78274.1"/>
    </source>
</evidence>
<dbReference type="CDD" id="cd16015">
    <property type="entry name" value="LTA_synthase"/>
    <property type="match status" value="1"/>
</dbReference>
<dbReference type="PANTHER" id="PTHR47371:SF3">
    <property type="entry name" value="PHOSPHOGLYCEROL TRANSFERASE I"/>
    <property type="match status" value="1"/>
</dbReference>
<evidence type="ECO:0000313" key="15">
    <source>
        <dbReference type="Proteomes" id="UP000051813"/>
    </source>
</evidence>
<dbReference type="InterPro" id="IPR050448">
    <property type="entry name" value="OpgB/LTA_synthase_biosynth"/>
</dbReference>
<evidence type="ECO:0000256" key="11">
    <source>
        <dbReference type="SAM" id="MobiDB-lite"/>
    </source>
</evidence>
<keyword evidence="9" id="KW-0464">Manganese</keyword>
<feature type="binding site" evidence="10">
    <location>
        <position position="481"/>
    </location>
    <ligand>
        <name>Mn(2+)</name>
        <dbReference type="ChEBI" id="CHEBI:29035"/>
    </ligand>
</feature>
<accession>A0A0R2BIC2</accession>
<dbReference type="Pfam" id="PF00884">
    <property type="entry name" value="Sulfatase"/>
    <property type="match status" value="1"/>
</dbReference>
<dbReference type="Gene3D" id="3.40.720.10">
    <property type="entry name" value="Alkaline Phosphatase, subunit A"/>
    <property type="match status" value="1"/>
</dbReference>
<protein>
    <submittedName>
        <fullName evidence="14">Sulfatase family protein</fullName>
    </submittedName>
</protein>
<feature type="transmembrane region" description="Helical" evidence="12">
    <location>
        <begin position="12"/>
        <end position="29"/>
    </location>
</feature>
<name>A0A0R2BIC2_9LACO</name>
<dbReference type="AlphaFoldDB" id="A0A0R2BIC2"/>
<keyword evidence="5 12" id="KW-0812">Transmembrane</keyword>
<dbReference type="GO" id="GO:0046872">
    <property type="term" value="F:metal ion binding"/>
    <property type="evidence" value="ECO:0007669"/>
    <property type="project" value="UniProtKB-KW"/>
</dbReference>
<dbReference type="InterPro" id="IPR017850">
    <property type="entry name" value="Alkaline_phosphatase_core_sf"/>
</dbReference>
<dbReference type="Gene3D" id="3.30.1120.170">
    <property type="match status" value="1"/>
</dbReference>
<evidence type="ECO:0000256" key="1">
    <source>
        <dbReference type="ARBA" id="ARBA00004651"/>
    </source>
</evidence>
<evidence type="ECO:0000256" key="5">
    <source>
        <dbReference type="ARBA" id="ARBA00022692"/>
    </source>
</evidence>
<gene>
    <name evidence="14" type="ORF">FC84_GL001095</name>
</gene>
<evidence type="ECO:0000256" key="2">
    <source>
        <dbReference type="ARBA" id="ARBA00004936"/>
    </source>
</evidence>
<feature type="region of interest" description="Disordered" evidence="11">
    <location>
        <begin position="676"/>
        <end position="727"/>
    </location>
</feature>
<reference evidence="14 15" key="1">
    <citation type="journal article" date="2015" name="Genome Announc.">
        <title>Expanding the biotechnology potential of lactobacilli through comparative genomics of 213 strains and associated genera.</title>
        <authorList>
            <person name="Sun Z."/>
            <person name="Harris H.M."/>
            <person name="McCann A."/>
            <person name="Guo C."/>
            <person name="Argimon S."/>
            <person name="Zhang W."/>
            <person name="Yang X."/>
            <person name="Jeffery I.B."/>
            <person name="Cooney J.C."/>
            <person name="Kagawa T.F."/>
            <person name="Liu W."/>
            <person name="Song Y."/>
            <person name="Salvetti E."/>
            <person name="Wrobel A."/>
            <person name="Rasinkangas P."/>
            <person name="Parkhill J."/>
            <person name="Rea M.C."/>
            <person name="O'Sullivan O."/>
            <person name="Ritari J."/>
            <person name="Douillard F.P."/>
            <person name="Paul Ross R."/>
            <person name="Yang R."/>
            <person name="Briner A.E."/>
            <person name="Felis G.E."/>
            <person name="de Vos W.M."/>
            <person name="Barrangou R."/>
            <person name="Klaenhammer T.R."/>
            <person name="Caufield P.W."/>
            <person name="Cui Y."/>
            <person name="Zhang H."/>
            <person name="O'Toole P.W."/>
        </authorList>
    </citation>
    <scope>NUCLEOTIDE SEQUENCE [LARGE SCALE GENOMIC DNA]</scope>
    <source>
        <strain evidence="14 15">DSM 20335</strain>
    </source>
</reference>
<keyword evidence="6 12" id="KW-1133">Transmembrane helix</keyword>
<dbReference type="PATRIC" id="fig|1423738.3.peg.1108"/>
<dbReference type="InterPro" id="IPR000917">
    <property type="entry name" value="Sulfatase_N"/>
</dbReference>
<organism evidence="14 15">
    <name type="scientific">Lapidilactobacillus dextrinicus DSM 20335</name>
    <dbReference type="NCBI Taxonomy" id="1423738"/>
    <lineage>
        <taxon>Bacteria</taxon>
        <taxon>Bacillati</taxon>
        <taxon>Bacillota</taxon>
        <taxon>Bacilli</taxon>
        <taxon>Lactobacillales</taxon>
        <taxon>Lactobacillaceae</taxon>
        <taxon>Lapidilactobacillus</taxon>
    </lineage>
</organism>
<feature type="compositionally biased region" description="Low complexity" evidence="11">
    <location>
        <begin position="699"/>
        <end position="727"/>
    </location>
</feature>
<evidence type="ECO:0000256" key="12">
    <source>
        <dbReference type="SAM" id="Phobius"/>
    </source>
</evidence>
<dbReference type="GO" id="GO:0005886">
    <property type="term" value="C:plasma membrane"/>
    <property type="evidence" value="ECO:0007669"/>
    <property type="project" value="UniProtKB-SubCell"/>
</dbReference>
<feature type="binding site" evidence="9">
    <location>
        <position position="422"/>
    </location>
    <ligand>
        <name>substrate</name>
    </ligand>
</feature>
<evidence type="ECO:0000256" key="7">
    <source>
        <dbReference type="ARBA" id="ARBA00023136"/>
    </source>
</evidence>
<dbReference type="Proteomes" id="UP000051813">
    <property type="component" value="Unassembled WGS sequence"/>
</dbReference>
<comment type="similarity">
    <text evidence="3">Belongs to the LTA synthase family.</text>
</comment>
<sequence length="727" mass="81143">MKFFAEKLKAFWNSRWGFFILAVILFWIKTYYAYKTKFNLGVSGSVQEFLLALNPLPTTILLFGIALYFKGRKSYIIMLVIDFITTFWLFANILYYREFSDFLTTTLIKGSGSVSNNLGKSIVGIINPSDFLVFVDLVILIVLLATKLQKVDIRPIKKPVAGLVSLLAVVLFGFNLTMANSDRSGLLTRTFDNNYIVKYLGLNSYAVYDVVKATKTSAVRANADASDMKTVQKYIKNNHVVGNPTYKGVAKGKNVFVIHLESFQQFLIDYKVDGQEVTPNLNKIYHENNTLSFDNFYNQVGQGKTADAELMLETSLFGLSEGAAMVTAGSTNTWQAAPAILSQSQGYTTASFHGDVPSFWNRDNTYKAWGYDYFFSKSYFQSGKNFDVGYGLKDKIFMKDSMKYVEQLPQPFYAKLITVTNHYPYLLDKKNQSIAKTTTGDKTVDGYVQTARYLDQSIGEFMAWLKETGLDKNSMLVFYGDHYAISGNHKPAIAKLLGKDKANDFDVAQWQKVPFMIHMDGLKGGINHTYGGEIDVLPTIENLLGIDNSDYIQFGQDLLATDRNQTVAFRSGDFVTPKYTKVGSKYYNTSDGSLIRKPDAATKKELESLTNHVATELSLSDSVINGDLLRFYTPKGFKTVDAKDYTYKLSKSLKLLKKMQKKEKTSLLYQNDGKSSLDLYKTDAPELEADSKEADKSSDSSSSSSANSDANSSSSTGDSSSSSSSSN</sequence>
<dbReference type="OrthoDB" id="5901192at2"/>
<feature type="transmembrane region" description="Helical" evidence="12">
    <location>
        <begin position="49"/>
        <end position="69"/>
    </location>
</feature>
<feature type="domain" description="Sulfatase N-terminal" evidence="13">
    <location>
        <begin position="253"/>
        <end position="546"/>
    </location>
</feature>
<comment type="subcellular location">
    <subcellularLocation>
        <location evidence="1">Cell membrane</location>
        <topology evidence="1">Multi-pass membrane protein</topology>
    </subcellularLocation>
</comment>
<feature type="transmembrane region" description="Helical" evidence="12">
    <location>
        <begin position="76"/>
        <end position="96"/>
    </location>
</feature>
<feature type="binding site" evidence="10">
    <location>
        <position position="482"/>
    </location>
    <ligand>
        <name>Mn(2+)</name>
        <dbReference type="ChEBI" id="CHEBI:29035"/>
    </ligand>
</feature>
<feature type="binding site" evidence="10">
    <location>
        <position position="305"/>
    </location>
    <ligand>
        <name>Mn(2+)</name>
        <dbReference type="ChEBI" id="CHEBI:29035"/>
    </ligand>
</feature>
<feature type="transmembrane region" description="Helical" evidence="12">
    <location>
        <begin position="131"/>
        <end position="148"/>
    </location>
</feature>
<keyword evidence="7 12" id="KW-0472">Membrane</keyword>
<evidence type="ECO:0000256" key="10">
    <source>
        <dbReference type="PIRSR" id="PIRSR005091-3"/>
    </source>
</evidence>
<dbReference type="EMBL" id="AYYK01000022">
    <property type="protein sequence ID" value="KRM78274.1"/>
    <property type="molecule type" value="Genomic_DNA"/>
</dbReference>
<comment type="caution">
    <text evidence="14">The sequence shown here is derived from an EMBL/GenBank/DDBJ whole genome shotgun (WGS) entry which is preliminary data.</text>
</comment>
<evidence type="ECO:0000256" key="4">
    <source>
        <dbReference type="ARBA" id="ARBA00022475"/>
    </source>
</evidence>
<keyword evidence="15" id="KW-1185">Reference proteome</keyword>